<evidence type="ECO:0000313" key="3">
    <source>
        <dbReference type="Proteomes" id="UP000541535"/>
    </source>
</evidence>
<dbReference type="Pfam" id="PF00590">
    <property type="entry name" value="TP_methylase"/>
    <property type="match status" value="1"/>
</dbReference>
<feature type="domain" description="Tetrapyrrole methylase" evidence="1">
    <location>
        <begin position="50"/>
        <end position="196"/>
    </location>
</feature>
<dbReference type="SUPFAM" id="SSF53790">
    <property type="entry name" value="Tetrapyrrole methylase"/>
    <property type="match status" value="1"/>
</dbReference>
<keyword evidence="3" id="KW-1185">Reference proteome</keyword>
<reference evidence="2 3" key="1">
    <citation type="submission" date="2020-08" db="EMBL/GenBank/DDBJ databases">
        <title>Genomic Encyclopedia of Type Strains, Phase III (KMG-III): the genomes of soil and plant-associated and newly described type strains.</title>
        <authorList>
            <person name="Whitman W."/>
        </authorList>
    </citation>
    <scope>NUCLEOTIDE SEQUENCE [LARGE SCALE GENOMIC DNA]</scope>
    <source>
        <strain evidence="2 3">CECT 8897</strain>
    </source>
</reference>
<gene>
    <name evidence="2" type="ORF">FHS03_001297</name>
</gene>
<proteinExistence type="predicted"/>
<organism evidence="2 3">
    <name type="scientific">Pseudoduganella violacea</name>
    <dbReference type="NCBI Taxonomy" id="1715466"/>
    <lineage>
        <taxon>Bacteria</taxon>
        <taxon>Pseudomonadati</taxon>
        <taxon>Pseudomonadota</taxon>
        <taxon>Betaproteobacteria</taxon>
        <taxon>Burkholderiales</taxon>
        <taxon>Oxalobacteraceae</taxon>
        <taxon>Telluria group</taxon>
        <taxon>Pseudoduganella</taxon>
    </lineage>
</organism>
<dbReference type="Gene3D" id="3.40.1010.10">
    <property type="entry name" value="Cobalt-precorrin-4 Transmethylase, Domain 1"/>
    <property type="match status" value="1"/>
</dbReference>
<dbReference type="InterPro" id="IPR014777">
    <property type="entry name" value="4pyrrole_Mease_sub1"/>
</dbReference>
<dbReference type="InterPro" id="IPR000878">
    <property type="entry name" value="4pyrrol_Mease"/>
</dbReference>
<name>A0A7W5FT68_9BURK</name>
<dbReference type="Proteomes" id="UP000541535">
    <property type="component" value="Unassembled WGS sequence"/>
</dbReference>
<dbReference type="RefSeq" id="WP_183440205.1">
    <property type="nucleotide sequence ID" value="NZ_JACHXD010000003.1"/>
</dbReference>
<comment type="caution">
    <text evidence="2">The sequence shown here is derived from an EMBL/GenBank/DDBJ whole genome shotgun (WGS) entry which is preliminary data.</text>
</comment>
<accession>A0A7W5FT68</accession>
<dbReference type="InterPro" id="IPR035996">
    <property type="entry name" value="4pyrrol_Methylase_sf"/>
</dbReference>
<protein>
    <recommendedName>
        <fullName evidence="1">Tetrapyrrole methylase domain-containing protein</fullName>
    </recommendedName>
</protein>
<dbReference type="EMBL" id="JACHXD010000003">
    <property type="protein sequence ID" value="MBB3118266.1"/>
    <property type="molecule type" value="Genomic_DNA"/>
</dbReference>
<evidence type="ECO:0000313" key="2">
    <source>
        <dbReference type="EMBL" id="MBB3118266.1"/>
    </source>
</evidence>
<evidence type="ECO:0000259" key="1">
    <source>
        <dbReference type="Pfam" id="PF00590"/>
    </source>
</evidence>
<dbReference type="GO" id="GO:0008168">
    <property type="term" value="F:methyltransferase activity"/>
    <property type="evidence" value="ECO:0007669"/>
    <property type="project" value="InterPro"/>
</dbReference>
<dbReference type="AlphaFoldDB" id="A0A7W5FT68"/>
<sequence length="807" mass="88505">MPDSVNKQDPAPRQQAEASWQELARAIAAADNVSEKGPDHPLPPEQVGELTIIGSGIETVGFSLGDQELIRGADHVFYCVADPATVVWIRDLRPDAHDLYVLYDDNKVRYVTYMQMAEAMLHHVRQAKKVVAIYYGHPGVFVLSTHRAILIARREGHRATMRAGVSALDCLCADLGVDPSHPGLQTHEASDMLIRLRKPDTSLHLVLWQVGLIGEMGFRRKGYVNSNFAILIDYLQAVYGKDYPVTHYVASRYPTIPPLIETYPLSRLREPDIQLRVTGISTFYLAPRDAVEADHDMLQRLGLLQPGETVKPAGSPLRDIGRYGPREMKAFKAFKNFRIPRDYRWQEDTGASRFLLRLKQDLDFQDLYRRAPGQAVAAEAFSGLSEREQYLLATRDPGGIQIAAKGAALRSDANQGFLHALLNQRPLARQVLQLAQSKTQGARDKLVQLAGKHGLPPDMENMRSDIDLLLREHLGAWTGVYCGDAGQLIVLIGNAGGPRHSGLFVNGVQIRPFKFQRGVLQWQAQRGNRSNGLLRFDVDQNGKRRLIGCNIWPAGQDMPKNAAFCAREPELQRPHPSQRVGRYRQASSGGTLELAVASDPQRGRYLAARLNGQVLPGALKADGNSLTVGDSRFEFGAPGSGADGLWLPQAGQLDLFGGRYTVRVAGKGQTVSHTLLLGRGEASLDGAVLTPAVTGLTAFTWSDGPEQARSGSLQVQIDPVTLLSLLFGTLQTAAGEQQQCYGMVAAGPNAVAERPETDFGLPLPAWQSLVALCANASRTGGLLLWHKWEKAQFAAKVMNVALRRLLP</sequence>
<dbReference type="CDD" id="cd19916">
    <property type="entry name" value="OphMA_like"/>
    <property type="match status" value="1"/>
</dbReference>